<dbReference type="InParanoid" id="A0A177CLN6"/>
<dbReference type="EMBL" id="KV441550">
    <property type="protein sequence ID" value="OAG08216.1"/>
    <property type="molecule type" value="Genomic_DNA"/>
</dbReference>
<evidence type="ECO:0000313" key="2">
    <source>
        <dbReference type="EMBL" id="OAG08216.1"/>
    </source>
</evidence>
<feature type="region of interest" description="Disordered" evidence="1">
    <location>
        <begin position="238"/>
        <end position="260"/>
    </location>
</feature>
<dbReference type="Proteomes" id="UP000077069">
    <property type="component" value="Unassembled WGS sequence"/>
</dbReference>
<proteinExistence type="predicted"/>
<organism evidence="2 3">
    <name type="scientific">Paraphaeosphaeria sporulosa</name>
    <dbReference type="NCBI Taxonomy" id="1460663"/>
    <lineage>
        <taxon>Eukaryota</taxon>
        <taxon>Fungi</taxon>
        <taxon>Dikarya</taxon>
        <taxon>Ascomycota</taxon>
        <taxon>Pezizomycotina</taxon>
        <taxon>Dothideomycetes</taxon>
        <taxon>Pleosporomycetidae</taxon>
        <taxon>Pleosporales</taxon>
        <taxon>Massarineae</taxon>
        <taxon>Didymosphaeriaceae</taxon>
        <taxon>Paraphaeosphaeria</taxon>
    </lineage>
</organism>
<evidence type="ECO:0000256" key="1">
    <source>
        <dbReference type="SAM" id="MobiDB-lite"/>
    </source>
</evidence>
<feature type="compositionally biased region" description="Acidic residues" evidence="1">
    <location>
        <begin position="242"/>
        <end position="253"/>
    </location>
</feature>
<dbReference type="AlphaFoldDB" id="A0A177CLN6"/>
<dbReference type="GeneID" id="28765330"/>
<gene>
    <name evidence="2" type="ORF">CC84DRAFT_1203650</name>
</gene>
<keyword evidence="3" id="KW-1185">Reference proteome</keyword>
<evidence type="ECO:0000313" key="3">
    <source>
        <dbReference type="Proteomes" id="UP000077069"/>
    </source>
</evidence>
<dbReference type="RefSeq" id="XP_018038581.1">
    <property type="nucleotide sequence ID" value="XM_018181844.1"/>
</dbReference>
<protein>
    <submittedName>
        <fullName evidence="2">Uncharacterized protein</fullName>
    </submittedName>
</protein>
<accession>A0A177CLN6</accession>
<reference evidence="2 3" key="1">
    <citation type="submission" date="2016-05" db="EMBL/GenBank/DDBJ databases">
        <title>Comparative analysis of secretome profiles of manganese(II)-oxidizing ascomycete fungi.</title>
        <authorList>
            <consortium name="DOE Joint Genome Institute"/>
            <person name="Zeiner C.A."/>
            <person name="Purvine S.O."/>
            <person name="Zink E.M."/>
            <person name="Wu S."/>
            <person name="Pasa-Tolic L."/>
            <person name="Chaput D.L."/>
            <person name="Haridas S."/>
            <person name="Grigoriev I.V."/>
            <person name="Santelli C.M."/>
            <person name="Hansel C.M."/>
        </authorList>
    </citation>
    <scope>NUCLEOTIDE SEQUENCE [LARGE SCALE GENOMIC DNA]</scope>
    <source>
        <strain evidence="2 3">AP3s5-JAC2a</strain>
    </source>
</reference>
<sequence>MKPTYLLPFAALLGRAIHSTAQFIDPVTFNHTSSKGAEINSTSSRGGMARRLRRRWGRLLSTRVEVVSTSTSKSTYKNSAAVTATSTATGTGLATAVESSIATTMETSTRHNTATIHERGRVSMTSAPAPDTHVHTCTDIFTQQPTAIPAQTTSTPRPTETPYLPRGPQEGLVLGLGLGLPCLFIFALACVSCPNMAPLNSLSGPMMGRSSGAAQEAPAGDGKDEELESVVVVPAITYQRAEEEEEEEEEEELGGPAIHQNNTRQTSCAYCSRIYA</sequence>
<name>A0A177CLN6_9PLEO</name>